<accession>A0A067KEG5</accession>
<dbReference type="Proteomes" id="UP000027138">
    <property type="component" value="Unassembled WGS sequence"/>
</dbReference>
<protein>
    <submittedName>
        <fullName evidence="2">Uncharacterized protein</fullName>
    </submittedName>
</protein>
<proteinExistence type="predicted"/>
<organism evidence="2 3">
    <name type="scientific">Jatropha curcas</name>
    <name type="common">Barbados nut</name>
    <dbReference type="NCBI Taxonomy" id="180498"/>
    <lineage>
        <taxon>Eukaryota</taxon>
        <taxon>Viridiplantae</taxon>
        <taxon>Streptophyta</taxon>
        <taxon>Embryophyta</taxon>
        <taxon>Tracheophyta</taxon>
        <taxon>Spermatophyta</taxon>
        <taxon>Magnoliopsida</taxon>
        <taxon>eudicotyledons</taxon>
        <taxon>Gunneridae</taxon>
        <taxon>Pentapetalae</taxon>
        <taxon>rosids</taxon>
        <taxon>fabids</taxon>
        <taxon>Malpighiales</taxon>
        <taxon>Euphorbiaceae</taxon>
        <taxon>Crotonoideae</taxon>
        <taxon>Jatropheae</taxon>
        <taxon>Jatropha</taxon>
    </lineage>
</organism>
<reference evidence="2 3" key="1">
    <citation type="journal article" date="2014" name="PLoS ONE">
        <title>Global Analysis of Gene Expression Profiles in Physic Nut (Jatropha curcas L.) Seedlings Exposed to Salt Stress.</title>
        <authorList>
            <person name="Zhang L."/>
            <person name="Zhang C."/>
            <person name="Wu P."/>
            <person name="Chen Y."/>
            <person name="Li M."/>
            <person name="Jiang H."/>
            <person name="Wu G."/>
        </authorList>
    </citation>
    <scope>NUCLEOTIDE SEQUENCE [LARGE SCALE GENOMIC DNA]</scope>
    <source>
        <strain evidence="3">cv. GZQX0401</strain>
        <tissue evidence="2">Young leaves</tissue>
    </source>
</reference>
<evidence type="ECO:0000313" key="2">
    <source>
        <dbReference type="EMBL" id="KDP34626.1"/>
    </source>
</evidence>
<evidence type="ECO:0000313" key="3">
    <source>
        <dbReference type="Proteomes" id="UP000027138"/>
    </source>
</evidence>
<keyword evidence="3" id="KW-1185">Reference proteome</keyword>
<evidence type="ECO:0000256" key="1">
    <source>
        <dbReference type="SAM" id="MobiDB-lite"/>
    </source>
</evidence>
<dbReference type="EMBL" id="KK914518">
    <property type="protein sequence ID" value="KDP34626.1"/>
    <property type="molecule type" value="Genomic_DNA"/>
</dbReference>
<feature type="compositionally biased region" description="Basic and acidic residues" evidence="1">
    <location>
        <begin position="101"/>
        <end position="143"/>
    </location>
</feature>
<sequence>MGDTSILVIEIEPVEKIVAASLEKLLRSDKGKDHLVIEDDEAKGESERKNIDGCFIHSSEQSSPCLPIEPFEHNEKTYPRLEIFTYVIDVLAVEPKGWEFEEKKEDKKEKKEGIEGLKVAEEESKEEEQAAREEGEENKKASAIEEVEDPAD</sequence>
<dbReference type="OrthoDB" id="4822at2759"/>
<gene>
    <name evidence="2" type="ORF">JCGZ_11149</name>
</gene>
<dbReference type="AlphaFoldDB" id="A0A067KEG5"/>
<name>A0A067KEG5_JATCU</name>
<feature type="region of interest" description="Disordered" evidence="1">
    <location>
        <begin position="101"/>
        <end position="152"/>
    </location>
</feature>